<dbReference type="EMBL" id="JAWZYT010003058">
    <property type="protein sequence ID" value="KAK4300432.1"/>
    <property type="molecule type" value="Genomic_DNA"/>
</dbReference>
<sequence length="131" mass="15074">MFTLPPLAQPLSFLHTFHLTTLLTLSTSQHFSRLPPHNISYIRFPPHNPSHAFHLTTLLTPSTSQHFLRTLSTSQLFSRFPPQPFSRLPPRHTAGLGVTWPGQDKSFSYHLMIKIRECIVGYIRKQTCRRG</sequence>
<evidence type="ECO:0000313" key="2">
    <source>
        <dbReference type="EMBL" id="KAK4300432.1"/>
    </source>
</evidence>
<organism evidence="2 3">
    <name type="scientific">Petrolisthes manimaculis</name>
    <dbReference type="NCBI Taxonomy" id="1843537"/>
    <lineage>
        <taxon>Eukaryota</taxon>
        <taxon>Metazoa</taxon>
        <taxon>Ecdysozoa</taxon>
        <taxon>Arthropoda</taxon>
        <taxon>Crustacea</taxon>
        <taxon>Multicrustacea</taxon>
        <taxon>Malacostraca</taxon>
        <taxon>Eumalacostraca</taxon>
        <taxon>Eucarida</taxon>
        <taxon>Decapoda</taxon>
        <taxon>Pleocyemata</taxon>
        <taxon>Anomura</taxon>
        <taxon>Galatheoidea</taxon>
        <taxon>Porcellanidae</taxon>
        <taxon>Petrolisthes</taxon>
    </lineage>
</organism>
<dbReference type="Proteomes" id="UP001292094">
    <property type="component" value="Unassembled WGS sequence"/>
</dbReference>
<keyword evidence="3" id="KW-1185">Reference proteome</keyword>
<evidence type="ECO:0000313" key="3">
    <source>
        <dbReference type="Proteomes" id="UP001292094"/>
    </source>
</evidence>
<reference evidence="2" key="1">
    <citation type="submission" date="2023-11" db="EMBL/GenBank/DDBJ databases">
        <title>Genome assemblies of two species of porcelain crab, Petrolisthes cinctipes and Petrolisthes manimaculis (Anomura: Porcellanidae).</title>
        <authorList>
            <person name="Angst P."/>
        </authorList>
    </citation>
    <scope>NUCLEOTIDE SEQUENCE</scope>
    <source>
        <strain evidence="2">PB745_02</strain>
        <tissue evidence="2">Gill</tissue>
    </source>
</reference>
<proteinExistence type="predicted"/>
<dbReference type="AlphaFoldDB" id="A0AAE1P3X0"/>
<evidence type="ECO:0000313" key="1">
    <source>
        <dbReference type="EMBL" id="KAK4299046.1"/>
    </source>
</evidence>
<accession>A0AAE1P3X0</accession>
<name>A0AAE1P3X0_9EUCA</name>
<protein>
    <submittedName>
        <fullName evidence="2">Uncharacterized protein</fullName>
    </submittedName>
</protein>
<dbReference type="EMBL" id="JAWZYT010003307">
    <property type="protein sequence ID" value="KAK4299046.1"/>
    <property type="molecule type" value="Genomic_DNA"/>
</dbReference>
<comment type="caution">
    <text evidence="2">The sequence shown here is derived from an EMBL/GenBank/DDBJ whole genome shotgun (WGS) entry which is preliminary data.</text>
</comment>
<gene>
    <name evidence="2" type="ORF">Pmani_027373</name>
    <name evidence="1" type="ORF">Pmani_028636</name>
</gene>